<dbReference type="Proteomes" id="UP001642409">
    <property type="component" value="Unassembled WGS sequence"/>
</dbReference>
<reference evidence="2" key="1">
    <citation type="submission" date="2023-06" db="EMBL/GenBank/DDBJ databases">
        <authorList>
            <person name="Kurt Z."/>
        </authorList>
    </citation>
    <scope>NUCLEOTIDE SEQUENCE</scope>
</reference>
<evidence type="ECO:0000313" key="4">
    <source>
        <dbReference type="Proteomes" id="UP001642409"/>
    </source>
</evidence>
<dbReference type="EMBL" id="CAXDID020000196">
    <property type="protein sequence ID" value="CAL6053322.1"/>
    <property type="molecule type" value="Genomic_DNA"/>
</dbReference>
<feature type="transmembrane region" description="Helical" evidence="1">
    <location>
        <begin position="1353"/>
        <end position="1375"/>
    </location>
</feature>
<evidence type="ECO:0000256" key="1">
    <source>
        <dbReference type="SAM" id="Phobius"/>
    </source>
</evidence>
<proteinExistence type="predicted"/>
<keyword evidence="1" id="KW-0472">Membrane</keyword>
<evidence type="ECO:0000313" key="3">
    <source>
        <dbReference type="EMBL" id="CAL6053322.1"/>
    </source>
</evidence>
<evidence type="ECO:0008006" key="5">
    <source>
        <dbReference type="Google" id="ProtNLM"/>
    </source>
</evidence>
<keyword evidence="4" id="KW-1185">Reference proteome</keyword>
<dbReference type="EMBL" id="CATOUU010000526">
    <property type="protein sequence ID" value="CAI9932784.1"/>
    <property type="molecule type" value="Genomic_DNA"/>
</dbReference>
<gene>
    <name evidence="2" type="ORF">HINF_LOCUS20429</name>
    <name evidence="3" type="ORF">HINF_LOCUS45278</name>
</gene>
<name>A0AA86TXP6_9EUKA</name>
<sequence length="1392" mass="154488">MIQFIHFTIQQSIICTDLTCYANVTVDLTSILLNFKMPVNPCATITVDPVTQAILTGIAFDDQRYCSALYTSSIKQLQLNLSFDGKGWNYKYFVDTLSSTTEFKFSIQLTDGVATVYQPVSLTLPQSPSFGQFCQIIENDKYSAIVQGNGLCMPLVTQIQIDSSGAITFSGKSCFNQILQQTFLQNQISKPTMQMSQTTQQNPSTLTQTILVGVFNMIYNVKILVETNGTNVSYVPVLQNYPSLSNQILLQKFSKGKYPFYVQYQDLCGTWYNSTKNQLYVLDYKDFAINSNITCDNTTNLCSQQFTIPNLISFSTATYICLSISYNNIDMSQYKCSFDGTTSVLSIIFKPSFNLTFMFTESSAYTIDMSAYTRRNETSLDYLSTLTLGTQNIDMKAQFDYSKLYCSFTTYSDLATAIDTKVSLNKFQCGNKVQITPNTFDAAEEAKSTQTVTISYQSCFKQSISESKTIIKTPFKVIDPTQPIEISQNDTFNLSVTIIDPTVFVAATQGVLVYGAITINSQSSSTDSSGTYPVITYQFKLNSTGTYTFKLLQLLDRCTQTATATFIQSLGTITVLAYQFLDPSSYSTCDVIGNYSKYVLATQETFVYTYAAFCSKLSNANKLSSLPCATYFQTQYDTEFSDSTCQCVVDDFVVTLKGNFRVHTSTSTNTTNSLCFTQYISRTCLLIPEPALPCTNQYYTYLTLCNATSAPPVSLIQSNVSTFSTTTPVKTVSIQSTTRFSQSITKQLVSNETVLVNVISVQTVYNCTVTCDQTANISLTLTVASGLTISRVYLQNDIYPTQFELLYLSGSIYQRVYSDIQSVGSFTLLIDYVNSCGAAQTITSTVKTQIVRNCTYAIKDEYITLDSFIFYNLIPTGFVFEFISGTSISLTRALAVVSYPGTVSTDKKSIDFAIRTDATGTCTFTLTINDLNKTIYAVSSNACDFTATEKDLLLQKFSLQLRATIGASSLTFNSPTISVLIIDARLDLTNKCKLAAAMIANSPPAYYYAQYSYFTKCDNVPTLQLKVNEKTANDVLISGSGQNFAVLGCNQNRSCAEAIISVASTSILQQDTSLSFDSYSDYFNLPLFQKQNLVKAAYYNQLDTTKRTPFISYLFSRYTYCVNNNISNCHQGSDFPYITESYYLASFNTKIQQLILSDYFSSEQIKYVRSAAGLMGQEYISNLQKFTQLNQLSDPNILQLHLQQIQAHALTDIGVQIGFNGQWTFKALNTTQIFDIADMFNCKEYITYEVNLLKIQLRTGYSDIFGCANRIGYSNIIGINSYNSSMFIQAYGGGDTLQAQFNSTQVPCWKGASMTNSTNITCKQAFSQSFNQSYLYGSSSTNETTNKLSKGQIAGIVIGSIVGATLIIVGIIYLIKNVNFVPRSNSLKALSV</sequence>
<organism evidence="2">
    <name type="scientific">Hexamita inflata</name>
    <dbReference type="NCBI Taxonomy" id="28002"/>
    <lineage>
        <taxon>Eukaryota</taxon>
        <taxon>Metamonada</taxon>
        <taxon>Diplomonadida</taxon>
        <taxon>Hexamitidae</taxon>
        <taxon>Hexamitinae</taxon>
        <taxon>Hexamita</taxon>
    </lineage>
</organism>
<reference evidence="3 4" key="2">
    <citation type="submission" date="2024-07" db="EMBL/GenBank/DDBJ databases">
        <authorList>
            <person name="Akdeniz Z."/>
        </authorList>
    </citation>
    <scope>NUCLEOTIDE SEQUENCE [LARGE SCALE GENOMIC DNA]</scope>
</reference>
<evidence type="ECO:0000313" key="2">
    <source>
        <dbReference type="EMBL" id="CAI9932784.1"/>
    </source>
</evidence>
<keyword evidence="1" id="KW-1133">Transmembrane helix</keyword>
<keyword evidence="1" id="KW-0812">Transmembrane</keyword>
<protein>
    <recommendedName>
        <fullName evidence="5">Transmembrane protein</fullName>
    </recommendedName>
</protein>
<comment type="caution">
    <text evidence="2">The sequence shown here is derived from an EMBL/GenBank/DDBJ whole genome shotgun (WGS) entry which is preliminary data.</text>
</comment>
<accession>A0AA86TXP6</accession>